<dbReference type="RefSeq" id="WP_063364892.1">
    <property type="nucleotide sequence ID" value="NZ_AQHB01000023.1"/>
</dbReference>
<gene>
    <name evidence="1" type="ORF">N475_01030</name>
</gene>
<reference evidence="1 2" key="1">
    <citation type="submission" date="2013-07" db="EMBL/GenBank/DDBJ databases">
        <title>Comparative Genomic and Metabolomic Analysis of Twelve Strains of Pseudoalteromonas luteoviolacea.</title>
        <authorList>
            <person name="Vynne N.G."/>
            <person name="Mansson M."/>
            <person name="Gram L."/>
        </authorList>
    </citation>
    <scope>NUCLEOTIDE SEQUENCE [LARGE SCALE GENOMIC DNA]</scope>
    <source>
        <strain evidence="1 2">DSM 6061</strain>
    </source>
</reference>
<organism evidence="1 2">
    <name type="scientific">Pseudoalteromonas luteoviolacea DSM 6061</name>
    <dbReference type="NCBI Taxonomy" id="1365250"/>
    <lineage>
        <taxon>Bacteria</taxon>
        <taxon>Pseudomonadati</taxon>
        <taxon>Pseudomonadota</taxon>
        <taxon>Gammaproteobacteria</taxon>
        <taxon>Alteromonadales</taxon>
        <taxon>Pseudoalteromonadaceae</taxon>
        <taxon>Pseudoalteromonas</taxon>
    </lineage>
</organism>
<accession>A0A166XWT8</accession>
<dbReference type="EMBL" id="AUYB01000092">
    <property type="protein sequence ID" value="KZN40992.1"/>
    <property type="molecule type" value="Genomic_DNA"/>
</dbReference>
<evidence type="ECO:0000313" key="1">
    <source>
        <dbReference type="EMBL" id="KZN40992.1"/>
    </source>
</evidence>
<dbReference type="Proteomes" id="UP000076643">
    <property type="component" value="Unassembled WGS sequence"/>
</dbReference>
<protein>
    <submittedName>
        <fullName evidence="1">Uncharacterized protein</fullName>
    </submittedName>
</protein>
<sequence>MVAKKLALVSSSNSKSLVIKYNQLLECAEKAYSFGLQDKASNTYKQAFDVSIELLRSPTANKLSPKRVVEISSYRFHNCPMLEDSDEEFYLETAANALEELVRNGNNTELRKAALQAYKAIACLACELVRFNQSIRCQVLIDHYVQIEHYHSKYLAN</sequence>
<evidence type="ECO:0000313" key="2">
    <source>
        <dbReference type="Proteomes" id="UP000076643"/>
    </source>
</evidence>
<name>A0A166XWT8_9GAMM</name>
<comment type="caution">
    <text evidence="1">The sequence shown here is derived from an EMBL/GenBank/DDBJ whole genome shotgun (WGS) entry which is preliminary data.</text>
</comment>
<dbReference type="AlphaFoldDB" id="A0A166XWT8"/>
<dbReference type="PATRIC" id="fig|1365250.3.peg.1356"/>
<keyword evidence="2" id="KW-1185">Reference proteome</keyword>
<proteinExistence type="predicted"/>